<sequence>MKKILLSFAAMFFSAASVNADDFVTVASGTQTTQFAVNDIEKIKFGEDIITFVEKSGKETPFEYDVINEITFDYIATGLDAVPVLDALPIDAEGAEVYSLSGHRMNGDKLPGGVYIIKNGTKVTKFIKR</sequence>
<proteinExistence type="predicted"/>
<dbReference type="Proteomes" id="UP000278983">
    <property type="component" value="Unassembled WGS sequence"/>
</dbReference>
<protein>
    <recommendedName>
        <fullName evidence="4">Subtilase</fullName>
    </recommendedName>
</protein>
<dbReference type="RefSeq" id="WP_126678871.1">
    <property type="nucleotide sequence ID" value="NZ_RYYU01000001.1"/>
</dbReference>
<evidence type="ECO:0000313" key="2">
    <source>
        <dbReference type="EMBL" id="RUL59766.1"/>
    </source>
</evidence>
<evidence type="ECO:0000256" key="1">
    <source>
        <dbReference type="SAM" id="SignalP"/>
    </source>
</evidence>
<organism evidence="2 3">
    <name type="scientific">Prevotella koreensis</name>
    <dbReference type="NCBI Taxonomy" id="2490854"/>
    <lineage>
        <taxon>Bacteria</taxon>
        <taxon>Pseudomonadati</taxon>
        <taxon>Bacteroidota</taxon>
        <taxon>Bacteroidia</taxon>
        <taxon>Bacteroidales</taxon>
        <taxon>Prevotellaceae</taxon>
        <taxon>Prevotella</taxon>
    </lineage>
</organism>
<gene>
    <name evidence="2" type="ORF">EHV08_08360</name>
</gene>
<evidence type="ECO:0008006" key="4">
    <source>
        <dbReference type="Google" id="ProtNLM"/>
    </source>
</evidence>
<dbReference type="OrthoDB" id="1081482at2"/>
<reference evidence="2 3" key="1">
    <citation type="submission" date="2018-12" db="EMBL/GenBank/DDBJ databases">
        <title>Genome sequencing of Prevotella sp. KCOM 3155 (= JS262).</title>
        <authorList>
            <person name="Kook J.-K."/>
            <person name="Park S.-N."/>
            <person name="Lim Y.K."/>
        </authorList>
    </citation>
    <scope>NUCLEOTIDE SEQUENCE [LARGE SCALE GENOMIC DNA]</scope>
    <source>
        <strain evidence="2 3">KCOM 3155</strain>
    </source>
</reference>
<keyword evidence="1" id="KW-0732">Signal</keyword>
<name>A0A432LLT4_9BACT</name>
<dbReference type="AlphaFoldDB" id="A0A432LLT4"/>
<dbReference type="EMBL" id="RYYU01000001">
    <property type="protein sequence ID" value="RUL59766.1"/>
    <property type="molecule type" value="Genomic_DNA"/>
</dbReference>
<keyword evidence="3" id="KW-1185">Reference proteome</keyword>
<feature type="chain" id="PRO_5019222061" description="Subtilase" evidence="1">
    <location>
        <begin position="21"/>
        <end position="129"/>
    </location>
</feature>
<evidence type="ECO:0000313" key="3">
    <source>
        <dbReference type="Proteomes" id="UP000278983"/>
    </source>
</evidence>
<comment type="caution">
    <text evidence="2">The sequence shown here is derived from an EMBL/GenBank/DDBJ whole genome shotgun (WGS) entry which is preliminary data.</text>
</comment>
<feature type="signal peptide" evidence="1">
    <location>
        <begin position="1"/>
        <end position="20"/>
    </location>
</feature>
<accession>A0A432LLT4</accession>